<dbReference type="InterPro" id="IPR025943">
    <property type="entry name" value="Sigma_54_int_dom_ATP-bd_2"/>
</dbReference>
<dbReference type="PROSITE" id="PS50045">
    <property type="entry name" value="SIGMA54_INTERACT_4"/>
    <property type="match status" value="1"/>
</dbReference>
<dbReference type="AlphaFoldDB" id="A0A1Q2MGH7"/>
<dbReference type="InterPro" id="IPR013656">
    <property type="entry name" value="PAS_4"/>
</dbReference>
<dbReference type="SMART" id="SM00091">
    <property type="entry name" value="PAS"/>
    <property type="match status" value="1"/>
</dbReference>
<dbReference type="PANTHER" id="PTHR32071">
    <property type="entry name" value="TRANSCRIPTIONAL REGULATORY PROTEIN"/>
    <property type="match status" value="1"/>
</dbReference>
<dbReference type="PROSITE" id="PS00676">
    <property type="entry name" value="SIGMA54_INTERACT_2"/>
    <property type="match status" value="1"/>
</dbReference>
<dbReference type="InterPro" id="IPR025662">
    <property type="entry name" value="Sigma_54_int_dom_ATP-bd_1"/>
</dbReference>
<evidence type="ECO:0000256" key="4">
    <source>
        <dbReference type="ARBA" id="ARBA00023125"/>
    </source>
</evidence>
<dbReference type="Gene3D" id="3.30.450.20">
    <property type="entry name" value="PAS domain"/>
    <property type="match status" value="1"/>
</dbReference>
<gene>
    <name evidence="8" type="primary">zraR_2</name>
    <name evidence="8" type="ORF">SMSP2_02170</name>
</gene>
<dbReference type="InterPro" id="IPR000014">
    <property type="entry name" value="PAS"/>
</dbReference>
<dbReference type="Gene3D" id="3.40.50.300">
    <property type="entry name" value="P-loop containing nucleotide triphosphate hydrolases"/>
    <property type="match status" value="1"/>
</dbReference>
<dbReference type="InterPro" id="IPR058031">
    <property type="entry name" value="AAA_lid_NorR"/>
</dbReference>
<dbReference type="Pfam" id="PF25601">
    <property type="entry name" value="AAA_lid_14"/>
    <property type="match status" value="1"/>
</dbReference>
<dbReference type="CDD" id="cd00009">
    <property type="entry name" value="AAA"/>
    <property type="match status" value="1"/>
</dbReference>
<dbReference type="Pfam" id="PF02954">
    <property type="entry name" value="HTH_8"/>
    <property type="match status" value="1"/>
</dbReference>
<dbReference type="NCBIfam" id="TIGR00229">
    <property type="entry name" value="sensory_box"/>
    <property type="match status" value="1"/>
</dbReference>
<keyword evidence="5" id="KW-0804">Transcription</keyword>
<dbReference type="InterPro" id="IPR027417">
    <property type="entry name" value="P-loop_NTPase"/>
</dbReference>
<proteinExistence type="predicted"/>
<dbReference type="EMBL" id="CP019646">
    <property type="protein sequence ID" value="AQQ71791.1"/>
    <property type="molecule type" value="Genomic_DNA"/>
</dbReference>
<dbReference type="Proteomes" id="UP000188181">
    <property type="component" value="Chromosome"/>
</dbReference>
<dbReference type="KEGG" id="pbas:SMSP2_02170"/>
<evidence type="ECO:0000313" key="8">
    <source>
        <dbReference type="EMBL" id="AQQ71791.1"/>
    </source>
</evidence>
<dbReference type="SUPFAM" id="SSF46689">
    <property type="entry name" value="Homeodomain-like"/>
    <property type="match status" value="1"/>
</dbReference>
<feature type="domain" description="PAS" evidence="7">
    <location>
        <begin position="12"/>
        <end position="49"/>
    </location>
</feature>
<dbReference type="PROSITE" id="PS00675">
    <property type="entry name" value="SIGMA54_INTERACT_1"/>
    <property type="match status" value="1"/>
</dbReference>
<dbReference type="CDD" id="cd00130">
    <property type="entry name" value="PAS"/>
    <property type="match status" value="1"/>
</dbReference>
<dbReference type="Gene3D" id="1.10.8.60">
    <property type="match status" value="1"/>
</dbReference>
<evidence type="ECO:0000313" key="9">
    <source>
        <dbReference type="Proteomes" id="UP000188181"/>
    </source>
</evidence>
<organism evidence="8 9">
    <name type="scientific">Limihaloglobus sulfuriphilus</name>
    <dbReference type="NCBI Taxonomy" id="1851148"/>
    <lineage>
        <taxon>Bacteria</taxon>
        <taxon>Pseudomonadati</taxon>
        <taxon>Planctomycetota</taxon>
        <taxon>Phycisphaerae</taxon>
        <taxon>Sedimentisphaerales</taxon>
        <taxon>Sedimentisphaeraceae</taxon>
        <taxon>Limihaloglobus</taxon>
    </lineage>
</organism>
<dbReference type="OrthoDB" id="9803970at2"/>
<dbReference type="GO" id="GO:0043565">
    <property type="term" value="F:sequence-specific DNA binding"/>
    <property type="evidence" value="ECO:0007669"/>
    <property type="project" value="InterPro"/>
</dbReference>
<evidence type="ECO:0000256" key="3">
    <source>
        <dbReference type="ARBA" id="ARBA00023015"/>
    </source>
</evidence>
<dbReference type="Pfam" id="PF08448">
    <property type="entry name" value="PAS_4"/>
    <property type="match status" value="1"/>
</dbReference>
<evidence type="ECO:0000259" key="6">
    <source>
        <dbReference type="PROSITE" id="PS50045"/>
    </source>
</evidence>
<dbReference type="InterPro" id="IPR002197">
    <property type="entry name" value="HTH_Fis"/>
</dbReference>
<dbReference type="PRINTS" id="PR01590">
    <property type="entry name" value="HTHFIS"/>
</dbReference>
<evidence type="ECO:0000256" key="2">
    <source>
        <dbReference type="ARBA" id="ARBA00022840"/>
    </source>
</evidence>
<accession>A0A1Q2MGH7</accession>
<keyword evidence="3" id="KW-0805">Transcription regulation</keyword>
<dbReference type="PROSITE" id="PS50112">
    <property type="entry name" value="PAS"/>
    <property type="match status" value="1"/>
</dbReference>
<dbReference type="GO" id="GO:0005524">
    <property type="term" value="F:ATP binding"/>
    <property type="evidence" value="ECO:0007669"/>
    <property type="project" value="UniProtKB-KW"/>
</dbReference>
<evidence type="ECO:0000259" key="7">
    <source>
        <dbReference type="PROSITE" id="PS50112"/>
    </source>
</evidence>
<keyword evidence="1" id="KW-0547">Nucleotide-binding</keyword>
<dbReference type="InterPro" id="IPR035965">
    <property type="entry name" value="PAS-like_dom_sf"/>
</dbReference>
<sequence>MKHEPVQQKDVILDSIADGVFTVNKNWRITTYNRAAEQITGIPRRKAIGLICKDVLRADVCENNCALRHTMDTGEPVINKPVCIISAQGRRKSITISTALLKDKKGQVIGGVETFRDMTVVEELRKQVKKQYSCEDIISRNHKIQELFDILPQVAQSNCTVLLEGQTGTGKELFARAIHNLSPRKDKPFIAVNCSALPDTLLESELFGYKAGAFTDAKKDKPGRFALAEGGTIFLDEIGEMSSSVQVKLLRVLQEKTYEPVGAVSSEKANVRIITATNKDVEELVEKDMFRDDLYYRINVVKLCLPPLKERNEDIPLLVDHFVHKFNQVYDKNICCLSDNAMAALMSYEFPGNIRELENIIEHSFILCHGDVIEAKDLPPAIQKDVGGKDQNLDNFRTLRQMEALMIERALSRNGGNRTAAAKELGINASTLFRKLKNINSTSK</sequence>
<dbReference type="RefSeq" id="WP_146683932.1">
    <property type="nucleotide sequence ID" value="NZ_CP019646.1"/>
</dbReference>
<dbReference type="SUPFAM" id="SSF55785">
    <property type="entry name" value="PYP-like sensor domain (PAS domain)"/>
    <property type="match status" value="1"/>
</dbReference>
<dbReference type="InterPro" id="IPR002078">
    <property type="entry name" value="Sigma_54_int"/>
</dbReference>
<dbReference type="PROSITE" id="PS00688">
    <property type="entry name" value="SIGMA54_INTERACT_3"/>
    <property type="match status" value="1"/>
</dbReference>
<dbReference type="Pfam" id="PF00158">
    <property type="entry name" value="Sigma54_activat"/>
    <property type="match status" value="1"/>
</dbReference>
<evidence type="ECO:0000256" key="5">
    <source>
        <dbReference type="ARBA" id="ARBA00023163"/>
    </source>
</evidence>
<name>A0A1Q2MGH7_9BACT</name>
<dbReference type="InterPro" id="IPR003593">
    <property type="entry name" value="AAA+_ATPase"/>
</dbReference>
<keyword evidence="9" id="KW-1185">Reference proteome</keyword>
<reference evidence="9" key="1">
    <citation type="submission" date="2017-02" db="EMBL/GenBank/DDBJ databases">
        <title>Comparative genomics and description of representatives of a novel lineage of planctomycetes thriving in anoxic sediments.</title>
        <authorList>
            <person name="Spring S."/>
            <person name="Bunk B."/>
            <person name="Sproer C."/>
        </authorList>
    </citation>
    <scope>NUCLEOTIDE SEQUENCE [LARGE SCALE GENOMIC DNA]</scope>
    <source>
        <strain evidence="9">SM-Chi-D1</strain>
    </source>
</reference>
<evidence type="ECO:0000256" key="1">
    <source>
        <dbReference type="ARBA" id="ARBA00022741"/>
    </source>
</evidence>
<dbReference type="SUPFAM" id="SSF52540">
    <property type="entry name" value="P-loop containing nucleoside triphosphate hydrolases"/>
    <property type="match status" value="1"/>
</dbReference>
<keyword evidence="4" id="KW-0238">DNA-binding</keyword>
<keyword evidence="2" id="KW-0067">ATP-binding</keyword>
<dbReference type="STRING" id="1851148.SMSP2_02170"/>
<dbReference type="GO" id="GO:0006355">
    <property type="term" value="P:regulation of DNA-templated transcription"/>
    <property type="evidence" value="ECO:0007669"/>
    <property type="project" value="InterPro"/>
</dbReference>
<protein>
    <submittedName>
        <fullName evidence="8">Transcriptional regulatory protein ZraR</fullName>
    </submittedName>
</protein>
<dbReference type="InterPro" id="IPR009057">
    <property type="entry name" value="Homeodomain-like_sf"/>
</dbReference>
<dbReference type="PANTHER" id="PTHR32071:SF57">
    <property type="entry name" value="C4-DICARBOXYLATE TRANSPORT TRANSCRIPTIONAL REGULATORY PROTEIN DCTD"/>
    <property type="match status" value="1"/>
</dbReference>
<dbReference type="InterPro" id="IPR025944">
    <property type="entry name" value="Sigma_54_int_dom_CS"/>
</dbReference>
<dbReference type="Gene3D" id="1.10.10.60">
    <property type="entry name" value="Homeodomain-like"/>
    <property type="match status" value="1"/>
</dbReference>
<feature type="domain" description="Sigma-54 factor interaction" evidence="6">
    <location>
        <begin position="137"/>
        <end position="366"/>
    </location>
</feature>
<dbReference type="FunFam" id="3.40.50.300:FF:000006">
    <property type="entry name" value="DNA-binding transcriptional regulator NtrC"/>
    <property type="match status" value="1"/>
</dbReference>
<dbReference type="SMART" id="SM00382">
    <property type="entry name" value="AAA"/>
    <property type="match status" value="1"/>
</dbReference>